<dbReference type="AlphaFoldDB" id="A0AAU9PRW0"/>
<keyword evidence="1" id="KW-0472">Membrane</keyword>
<evidence type="ECO:0000313" key="2">
    <source>
        <dbReference type="EMBL" id="CAH1452874.1"/>
    </source>
</evidence>
<feature type="transmembrane region" description="Helical" evidence="1">
    <location>
        <begin position="28"/>
        <end position="46"/>
    </location>
</feature>
<reference evidence="2 3" key="1">
    <citation type="submission" date="2022-01" db="EMBL/GenBank/DDBJ databases">
        <authorList>
            <person name="Xiong W."/>
            <person name="Schranz E."/>
        </authorList>
    </citation>
    <scope>NUCLEOTIDE SEQUENCE [LARGE SCALE GENOMIC DNA]</scope>
</reference>
<proteinExistence type="predicted"/>
<dbReference type="Proteomes" id="UP001157418">
    <property type="component" value="Unassembled WGS sequence"/>
</dbReference>
<evidence type="ECO:0000256" key="1">
    <source>
        <dbReference type="SAM" id="Phobius"/>
    </source>
</evidence>
<accession>A0AAU9PRW0</accession>
<dbReference type="EMBL" id="CAKMRJ010005745">
    <property type="protein sequence ID" value="CAH1452874.1"/>
    <property type="molecule type" value="Genomic_DNA"/>
</dbReference>
<evidence type="ECO:0000313" key="3">
    <source>
        <dbReference type="Proteomes" id="UP001157418"/>
    </source>
</evidence>
<comment type="caution">
    <text evidence="2">The sequence shown here is derived from an EMBL/GenBank/DDBJ whole genome shotgun (WGS) entry which is preliminary data.</text>
</comment>
<name>A0AAU9PRW0_9ASTR</name>
<protein>
    <submittedName>
        <fullName evidence="2">Uncharacterized protein</fullName>
    </submittedName>
</protein>
<gene>
    <name evidence="2" type="ORF">LVIROSA_LOCUS38160</name>
</gene>
<keyword evidence="1" id="KW-0812">Transmembrane</keyword>
<keyword evidence="1" id="KW-1133">Transmembrane helix</keyword>
<organism evidence="2 3">
    <name type="scientific">Lactuca virosa</name>
    <dbReference type="NCBI Taxonomy" id="75947"/>
    <lineage>
        <taxon>Eukaryota</taxon>
        <taxon>Viridiplantae</taxon>
        <taxon>Streptophyta</taxon>
        <taxon>Embryophyta</taxon>
        <taxon>Tracheophyta</taxon>
        <taxon>Spermatophyta</taxon>
        <taxon>Magnoliopsida</taxon>
        <taxon>eudicotyledons</taxon>
        <taxon>Gunneridae</taxon>
        <taxon>Pentapetalae</taxon>
        <taxon>asterids</taxon>
        <taxon>campanulids</taxon>
        <taxon>Asterales</taxon>
        <taxon>Asteraceae</taxon>
        <taxon>Cichorioideae</taxon>
        <taxon>Cichorieae</taxon>
        <taxon>Lactucinae</taxon>
        <taxon>Lactuca</taxon>
    </lineage>
</organism>
<keyword evidence="3" id="KW-1185">Reference proteome</keyword>
<sequence>MKFNGSYYVNYCEFLGGWDLGLFKRRRIRGLLLLAMIFAFFQLQILRRNEHAYQTCGRMLAINRILQQDSCRIQK</sequence>